<feature type="transmembrane region" description="Helical" evidence="1">
    <location>
        <begin position="203"/>
        <end position="221"/>
    </location>
</feature>
<keyword evidence="1" id="KW-0812">Transmembrane</keyword>
<keyword evidence="1" id="KW-0472">Membrane</keyword>
<feature type="transmembrane region" description="Helical" evidence="1">
    <location>
        <begin position="418"/>
        <end position="438"/>
    </location>
</feature>
<reference evidence="2 3" key="1">
    <citation type="submission" date="2018-06" db="EMBL/GenBank/DDBJ databases">
        <authorList>
            <consortium name="Pathogen Informatics"/>
            <person name="Doyle S."/>
        </authorList>
    </citation>
    <scope>NUCLEOTIDE SEQUENCE [LARGE SCALE GENOMIC DNA]</scope>
    <source>
        <strain evidence="2 3">NCTC10994</strain>
    </source>
</reference>
<evidence type="ECO:0000313" key="2">
    <source>
        <dbReference type="EMBL" id="SQI28628.1"/>
    </source>
</evidence>
<feature type="transmembrane region" description="Helical" evidence="1">
    <location>
        <begin position="36"/>
        <end position="58"/>
    </location>
</feature>
<dbReference type="RefSeq" id="WP_072698136.1">
    <property type="nucleotide sequence ID" value="NZ_JAFBBL010000001.1"/>
</dbReference>
<dbReference type="EMBL" id="LS483468">
    <property type="protein sequence ID" value="SQI28628.1"/>
    <property type="molecule type" value="Genomic_DNA"/>
</dbReference>
<feature type="transmembrane region" description="Helical" evidence="1">
    <location>
        <begin position="93"/>
        <end position="114"/>
    </location>
</feature>
<dbReference type="Proteomes" id="UP000249091">
    <property type="component" value="Chromosome 1"/>
</dbReference>
<feature type="transmembrane region" description="Helical" evidence="1">
    <location>
        <begin position="138"/>
        <end position="167"/>
    </location>
</feature>
<feature type="transmembrane region" description="Helical" evidence="1">
    <location>
        <begin position="486"/>
        <end position="506"/>
    </location>
</feature>
<dbReference type="KEGG" id="rcr:NCTC10994_00378"/>
<dbReference type="STRING" id="1219011.GCA_001895045_00098"/>
<keyword evidence="3" id="KW-1185">Reference proteome</keyword>
<feature type="transmembrane region" description="Helical" evidence="1">
    <location>
        <begin position="317"/>
        <end position="335"/>
    </location>
</feature>
<protein>
    <submittedName>
        <fullName evidence="2">Anibiotic ABC transporter efflux pump</fullName>
    </submittedName>
</protein>
<feature type="transmembrane region" description="Helical" evidence="1">
    <location>
        <begin position="526"/>
        <end position="550"/>
    </location>
</feature>
<gene>
    <name evidence="2" type="ORF">NCTC10994_00378</name>
</gene>
<name>A0A2X4U0R3_9NOCA</name>
<keyword evidence="1" id="KW-1133">Transmembrane helix</keyword>
<feature type="transmembrane region" description="Helical" evidence="1">
    <location>
        <begin position="458"/>
        <end position="479"/>
    </location>
</feature>
<feature type="transmembrane region" description="Helical" evidence="1">
    <location>
        <begin position="258"/>
        <end position="279"/>
    </location>
</feature>
<organism evidence="2 3">
    <name type="scientific">Rhodococcus coprophilus</name>
    <dbReference type="NCBI Taxonomy" id="38310"/>
    <lineage>
        <taxon>Bacteria</taxon>
        <taxon>Bacillati</taxon>
        <taxon>Actinomycetota</taxon>
        <taxon>Actinomycetes</taxon>
        <taxon>Mycobacteriales</taxon>
        <taxon>Nocardiaceae</taxon>
        <taxon>Rhodococcus</taxon>
    </lineage>
</organism>
<sequence length="558" mass="56479">MTTAAAPAPPATMRAERFAGTGRLVRLAVRRDRIRLPVWLVALTAILAFSASSVAGLYPTAAELRTVAVASAASPVALATNGLVSGYTTGAVLASQIVMPLALAAGLMTILLVVRHTRQNEETGSAELIGSAVVGRQALLTAALTVAVATNVILGAVGGFVLVVQGFPVSGSVALGAAVAGAGLAFAAVAAVAAQITDGARTANGLAGAALGVAFLLRAVGDMTGTVTGDGTRVVAGWLSWLSPIGWAEQIRPYDDNAWWVLLLPLVFSVAAGAVAVVLTGRRDIGSGLVPTRPGPARAPRGLATATGSAWRIQRTIWFWWAFGIVVLALVYGAVADQIDDFLGDGDQGDELLADLGGGGVSDLIDAYFAAIFAMMAVAVAGYAVQALLRMRGEETAGRLEPVLATALSRPRWMLAHVGLVTVGIVALQALTGAAMGLGHGLIVGDAPGHVGRLTGAALVFAPAILVVAGAVVLFIGALPAWSIALSWGVLAICLVIGLFGPLLGIPETVRNVSPFTHIPAVPAAAITAGPLVVLAVIAVALCAAGVMAFRRRDLTMS</sequence>
<accession>A0A2X4U0R3</accession>
<dbReference type="AlphaFoldDB" id="A0A2X4U0R3"/>
<proteinExistence type="predicted"/>
<feature type="transmembrane region" description="Helical" evidence="1">
    <location>
        <begin position="173"/>
        <end position="196"/>
    </location>
</feature>
<feature type="transmembrane region" description="Helical" evidence="1">
    <location>
        <begin position="367"/>
        <end position="389"/>
    </location>
</feature>
<evidence type="ECO:0000256" key="1">
    <source>
        <dbReference type="SAM" id="Phobius"/>
    </source>
</evidence>
<evidence type="ECO:0000313" key="3">
    <source>
        <dbReference type="Proteomes" id="UP000249091"/>
    </source>
</evidence>